<name>A0A0H3G031_ZYMMA</name>
<dbReference type="NCBIfam" id="NF001936">
    <property type="entry name" value="PRK00714.1-3"/>
    <property type="match status" value="1"/>
</dbReference>
<dbReference type="PANTHER" id="PTHR11839">
    <property type="entry name" value="UDP/ADP-SUGAR PYROPHOSPHATASE"/>
    <property type="match status" value="1"/>
</dbReference>
<dbReference type="Proteomes" id="UP000001494">
    <property type="component" value="Chromosome"/>
</dbReference>
<dbReference type="InterPro" id="IPR020476">
    <property type="entry name" value="Nudix_hydrolase"/>
</dbReference>
<evidence type="ECO:0000256" key="3">
    <source>
        <dbReference type="ARBA" id="ARBA00022801"/>
    </source>
</evidence>
<dbReference type="InterPro" id="IPR022927">
    <property type="entry name" value="RppH"/>
</dbReference>
<accession>A0A0H3G031</accession>
<feature type="short sequence motif" description="Nudix box" evidence="4">
    <location>
        <begin position="39"/>
        <end position="60"/>
    </location>
</feature>
<comment type="cofactor">
    <cofactor evidence="2">
        <name>Mg(2+)</name>
        <dbReference type="ChEBI" id="CHEBI:18420"/>
    </cofactor>
</comment>
<dbReference type="PROSITE" id="PS51462">
    <property type="entry name" value="NUDIX"/>
    <property type="match status" value="1"/>
</dbReference>
<dbReference type="AlphaFoldDB" id="A0A0H3G031"/>
<dbReference type="CDD" id="cd03671">
    <property type="entry name" value="NUDIX_Ap4A_hydrolase_plant_like"/>
    <property type="match status" value="1"/>
</dbReference>
<keyword evidence="3 4" id="KW-0378">Hydrolase</keyword>
<reference evidence="6 7" key="1">
    <citation type="journal article" date="2011" name="J. Bacteriol.">
        <title>Genome sequence of the ethanol-producing Zymomonas mobilis subsp. mobilis lectotype strain ATCC 10988.</title>
        <authorList>
            <person name="Pappas K.M."/>
            <person name="Kouvelis V.N."/>
            <person name="Saunders E."/>
            <person name="Brettin T.S."/>
            <person name="Bruce D."/>
            <person name="Detter C."/>
            <person name="Balakireva M."/>
            <person name="Han C.S."/>
            <person name="Savvakis G."/>
            <person name="Kyrpides N.C."/>
            <person name="Typas M.A."/>
        </authorList>
    </citation>
    <scope>NUCLEOTIDE SEQUENCE [LARGE SCALE GENOMIC DNA]</scope>
    <source>
        <strain evidence="7">ATCC 10988 / DSM 424 / CCUG 17860 / LMG 404 / NCIMB 8938 / NRRL B-806 / ZM1</strain>
    </source>
</reference>
<dbReference type="HOGENOM" id="CLU_087195_3_0_5"/>
<evidence type="ECO:0000259" key="5">
    <source>
        <dbReference type="PROSITE" id="PS51462"/>
    </source>
</evidence>
<proteinExistence type="inferred from homology"/>
<feature type="domain" description="Nudix hydrolase" evidence="5">
    <location>
        <begin position="5"/>
        <end position="149"/>
    </location>
</feature>
<evidence type="ECO:0000313" key="7">
    <source>
        <dbReference type="Proteomes" id="UP000001494"/>
    </source>
</evidence>
<organism evidence="6 7">
    <name type="scientific">Zymomonas mobilis subsp. mobilis (strain ATCC 10988 / DSM 424 / LMG 404 / NCIMB 8938 / NRRL B-806 / ZM1)</name>
    <dbReference type="NCBI Taxonomy" id="555217"/>
    <lineage>
        <taxon>Bacteria</taxon>
        <taxon>Pseudomonadati</taxon>
        <taxon>Pseudomonadota</taxon>
        <taxon>Alphaproteobacteria</taxon>
        <taxon>Sphingomonadales</taxon>
        <taxon>Zymomonadaceae</taxon>
        <taxon>Zymomonas</taxon>
    </lineage>
</organism>
<dbReference type="OrthoDB" id="9816040at2"/>
<evidence type="ECO:0000256" key="2">
    <source>
        <dbReference type="ARBA" id="ARBA00001946"/>
    </source>
</evidence>
<dbReference type="GO" id="GO:0019693">
    <property type="term" value="P:ribose phosphate metabolic process"/>
    <property type="evidence" value="ECO:0007669"/>
    <property type="project" value="TreeGrafter"/>
</dbReference>
<dbReference type="GO" id="GO:0006753">
    <property type="term" value="P:nucleoside phosphate metabolic process"/>
    <property type="evidence" value="ECO:0007669"/>
    <property type="project" value="TreeGrafter"/>
</dbReference>
<dbReference type="Pfam" id="PF00293">
    <property type="entry name" value="NUDIX"/>
    <property type="match status" value="1"/>
</dbReference>
<dbReference type="GO" id="GO:0008893">
    <property type="term" value="F:guanosine-3',5'-bis(diphosphate) 3'-diphosphatase activity"/>
    <property type="evidence" value="ECO:0007669"/>
    <property type="project" value="TreeGrafter"/>
</dbReference>
<dbReference type="SMR" id="A0A0H3G031"/>
<gene>
    <name evidence="4" type="primary">rppH</name>
    <name evidence="4" type="synonym">nudH</name>
    <name evidence="6" type="ordered locus">Zmob_1571</name>
</gene>
<dbReference type="RefSeq" id="WP_011241323.1">
    <property type="nucleotide sequence ID" value="NC_017262.1"/>
</dbReference>
<dbReference type="KEGG" id="zmm:Zmob_1571"/>
<dbReference type="InterPro" id="IPR000086">
    <property type="entry name" value="NUDIX_hydrolase_dom"/>
</dbReference>
<dbReference type="EC" id="3.6.1.-" evidence="4"/>
<comment type="cofactor">
    <cofactor evidence="4">
        <name>a divalent metal cation</name>
        <dbReference type="ChEBI" id="CHEBI:60240"/>
    </cofactor>
</comment>
<dbReference type="eggNOG" id="COG1051">
    <property type="taxonomic scope" value="Bacteria"/>
</dbReference>
<dbReference type="GO" id="GO:0034432">
    <property type="term" value="F:bis(5'-adenosyl)-pentaphosphatase activity"/>
    <property type="evidence" value="ECO:0007669"/>
    <property type="project" value="TreeGrafter"/>
</dbReference>
<dbReference type="EMBL" id="CP002850">
    <property type="protein sequence ID" value="AEH63386.1"/>
    <property type="molecule type" value="Genomic_DNA"/>
</dbReference>
<dbReference type="PANTHER" id="PTHR11839:SF22">
    <property type="entry name" value="NUDIX HYDROLASE 26, CHLOROPLASTIC"/>
    <property type="match status" value="1"/>
</dbReference>
<dbReference type="Gene3D" id="3.90.79.10">
    <property type="entry name" value="Nucleoside Triphosphate Pyrophosphohydrolase"/>
    <property type="match status" value="1"/>
</dbReference>
<dbReference type="PROSITE" id="PS00893">
    <property type="entry name" value="NUDIX_BOX"/>
    <property type="match status" value="1"/>
</dbReference>
<dbReference type="InterPro" id="IPR015797">
    <property type="entry name" value="NUDIX_hydrolase-like_dom_sf"/>
</dbReference>
<dbReference type="InterPro" id="IPR020084">
    <property type="entry name" value="NUDIX_hydrolase_CS"/>
</dbReference>
<evidence type="ECO:0000256" key="1">
    <source>
        <dbReference type="ARBA" id="ARBA00001936"/>
    </source>
</evidence>
<evidence type="ECO:0000313" key="6">
    <source>
        <dbReference type="EMBL" id="AEH63386.1"/>
    </source>
</evidence>
<sequence length="155" mass="18115">MDNLEYRSGVGIMLLNKDNLVFAACRNDMKEEAWQMPQGGLEAKETPEVGVLRELEEETGIPPRMVAIISHTKEWLTYDFPADLQASFFKNKYRGQRQLWFLARYLGRDEDININTDKPEFRAWKWVEPKQLPDLIVAFKKPLYEKILSEFSASL</sequence>
<comment type="similarity">
    <text evidence="4">Belongs to the Nudix hydrolase family. RppH subfamily.</text>
</comment>
<dbReference type="NCBIfam" id="NF001938">
    <property type="entry name" value="PRK00714.1-5"/>
    <property type="match status" value="1"/>
</dbReference>
<dbReference type="PRINTS" id="PR00502">
    <property type="entry name" value="NUDIXFAMILY"/>
</dbReference>
<comment type="function">
    <text evidence="4">Accelerates the degradation of transcripts by removing pyrophosphate from the 5'-end of triphosphorylated RNA, leading to a more labile monophosphorylated state that can stimulate subsequent ribonuclease cleavage.</text>
</comment>
<dbReference type="SUPFAM" id="SSF55811">
    <property type="entry name" value="Nudix"/>
    <property type="match status" value="1"/>
</dbReference>
<dbReference type="GeneID" id="79905105"/>
<comment type="cofactor">
    <cofactor evidence="1">
        <name>Mn(2+)</name>
        <dbReference type="ChEBI" id="CHEBI:29035"/>
    </cofactor>
</comment>
<dbReference type="HAMAP" id="MF_00298">
    <property type="entry name" value="Nudix_RppH"/>
    <property type="match status" value="1"/>
</dbReference>
<evidence type="ECO:0000256" key="4">
    <source>
        <dbReference type="HAMAP-Rule" id="MF_00298"/>
    </source>
</evidence>
<protein>
    <recommendedName>
        <fullName evidence="4">RNA pyrophosphohydrolase</fullName>
        <ecNumber evidence="4">3.6.1.-</ecNumber>
    </recommendedName>
    <alternativeName>
        <fullName evidence="4">(Di)nucleoside polyphosphate hydrolase</fullName>
    </alternativeName>
</protein>